<evidence type="ECO:0000313" key="2">
    <source>
        <dbReference type="EMBL" id="RCG27283.1"/>
    </source>
</evidence>
<gene>
    <name evidence="2" type="ORF">DQ384_26580</name>
</gene>
<evidence type="ECO:0000259" key="1">
    <source>
        <dbReference type="PROSITE" id="PS50075"/>
    </source>
</evidence>
<protein>
    <submittedName>
        <fullName evidence="2">Acyl carrier protein</fullName>
    </submittedName>
</protein>
<feature type="domain" description="Carrier" evidence="1">
    <location>
        <begin position="1"/>
        <end position="86"/>
    </location>
</feature>
<dbReference type="Proteomes" id="UP000253094">
    <property type="component" value="Unassembled WGS sequence"/>
</dbReference>
<dbReference type="Gene3D" id="1.10.1200.10">
    <property type="entry name" value="ACP-like"/>
    <property type="match status" value="1"/>
</dbReference>
<keyword evidence="3" id="KW-1185">Reference proteome</keyword>
<sequence>MSSSTEQAVAAEAISADLLGFVERQTKASVTADLDLFGSGLVSSLFAMQLVVHVESTFGVSVQGEDLKLDNFRTVNAITDLVLRLRGNGDG</sequence>
<proteinExistence type="predicted"/>
<evidence type="ECO:0000313" key="3">
    <source>
        <dbReference type="Proteomes" id="UP000253094"/>
    </source>
</evidence>
<dbReference type="PROSITE" id="PS50075">
    <property type="entry name" value="CARRIER"/>
    <property type="match status" value="1"/>
</dbReference>
<name>A0A367FA87_9ACTN</name>
<dbReference type="SUPFAM" id="SSF47336">
    <property type="entry name" value="ACP-like"/>
    <property type="match status" value="1"/>
</dbReference>
<dbReference type="EMBL" id="QOIL01000016">
    <property type="protein sequence ID" value="RCG27283.1"/>
    <property type="molecule type" value="Genomic_DNA"/>
</dbReference>
<reference evidence="2 3" key="1">
    <citation type="submission" date="2018-06" db="EMBL/GenBank/DDBJ databases">
        <title>Sphaerisporangium craniellae sp. nov., isolated from a marine sponge in the South China Sea.</title>
        <authorList>
            <person name="Li L."/>
        </authorList>
    </citation>
    <scope>NUCLEOTIDE SEQUENCE [LARGE SCALE GENOMIC DNA]</scope>
    <source>
        <strain evidence="2 3">CCTCC AA 208026</strain>
    </source>
</reference>
<dbReference type="OrthoDB" id="677810at2"/>
<dbReference type="RefSeq" id="WP_114031622.1">
    <property type="nucleotide sequence ID" value="NZ_QOIL01000016.1"/>
</dbReference>
<dbReference type="AlphaFoldDB" id="A0A367FA87"/>
<accession>A0A367FA87</accession>
<dbReference type="InterPro" id="IPR009081">
    <property type="entry name" value="PP-bd_ACP"/>
</dbReference>
<comment type="caution">
    <text evidence="2">The sequence shown here is derived from an EMBL/GenBank/DDBJ whole genome shotgun (WGS) entry which is preliminary data.</text>
</comment>
<dbReference type="InterPro" id="IPR036736">
    <property type="entry name" value="ACP-like_sf"/>
</dbReference>
<organism evidence="2 3">
    <name type="scientific">Sphaerisporangium album</name>
    <dbReference type="NCBI Taxonomy" id="509200"/>
    <lineage>
        <taxon>Bacteria</taxon>
        <taxon>Bacillati</taxon>
        <taxon>Actinomycetota</taxon>
        <taxon>Actinomycetes</taxon>
        <taxon>Streptosporangiales</taxon>
        <taxon>Streptosporangiaceae</taxon>
        <taxon>Sphaerisporangium</taxon>
    </lineage>
</organism>
<dbReference type="Pfam" id="PF00550">
    <property type="entry name" value="PP-binding"/>
    <property type="match status" value="1"/>
</dbReference>